<dbReference type="EMBL" id="JAVDWU010000007">
    <property type="protein sequence ID" value="MDR7151474.1"/>
    <property type="molecule type" value="Genomic_DNA"/>
</dbReference>
<feature type="domain" description="KaiB" evidence="1">
    <location>
        <begin position="12"/>
        <end position="93"/>
    </location>
</feature>
<gene>
    <name evidence="2" type="ORF">J2W49_003450</name>
</gene>
<proteinExistence type="predicted"/>
<organism evidence="2 3">
    <name type="scientific">Hydrogenophaga palleronii</name>
    <dbReference type="NCBI Taxonomy" id="65655"/>
    <lineage>
        <taxon>Bacteria</taxon>
        <taxon>Pseudomonadati</taxon>
        <taxon>Pseudomonadota</taxon>
        <taxon>Betaproteobacteria</taxon>
        <taxon>Burkholderiales</taxon>
        <taxon>Comamonadaceae</taxon>
        <taxon>Hydrogenophaga</taxon>
    </lineage>
</organism>
<protein>
    <submittedName>
        <fullName evidence="2">Circadian clock protein KaiB</fullName>
    </submittedName>
</protein>
<comment type="caution">
    <text evidence="2">The sequence shown here is derived from an EMBL/GenBank/DDBJ whole genome shotgun (WGS) entry which is preliminary data.</text>
</comment>
<dbReference type="InterPro" id="IPR011649">
    <property type="entry name" value="KaiB_domain"/>
</dbReference>
<sequence length="104" mass="11032">MPATGHVTYSFRLYIAGEAMNSAQALANLQALCRGQLTGRHSIEVVDVFCEPERALADGIFMTPTLLRLAPLPLRKIVGTLSDTATLMQALDLPGPGGLAQAQP</sequence>
<dbReference type="InterPro" id="IPR036249">
    <property type="entry name" value="Thioredoxin-like_sf"/>
</dbReference>
<dbReference type="Proteomes" id="UP001265700">
    <property type="component" value="Unassembled WGS sequence"/>
</dbReference>
<dbReference type="RefSeq" id="WP_310318919.1">
    <property type="nucleotide sequence ID" value="NZ_JAVDWU010000007.1"/>
</dbReference>
<dbReference type="PANTHER" id="PTHR41709:SF2">
    <property type="entry name" value="CIRCADIAN CLOCK PROTEIN KAIB2"/>
    <property type="match status" value="1"/>
</dbReference>
<dbReference type="PANTHER" id="PTHR41709">
    <property type="entry name" value="KAIB-LIKE PROTEIN 1"/>
    <property type="match status" value="1"/>
</dbReference>
<dbReference type="SMART" id="SM01248">
    <property type="entry name" value="KaiB"/>
    <property type="match status" value="1"/>
</dbReference>
<name>A0ABU1WQA1_9BURK</name>
<dbReference type="SUPFAM" id="SSF52833">
    <property type="entry name" value="Thioredoxin-like"/>
    <property type="match status" value="1"/>
</dbReference>
<dbReference type="Pfam" id="PF07689">
    <property type="entry name" value="KaiB"/>
    <property type="match status" value="1"/>
</dbReference>
<evidence type="ECO:0000313" key="3">
    <source>
        <dbReference type="Proteomes" id="UP001265700"/>
    </source>
</evidence>
<evidence type="ECO:0000259" key="1">
    <source>
        <dbReference type="SMART" id="SM01248"/>
    </source>
</evidence>
<dbReference type="Gene3D" id="3.40.30.10">
    <property type="entry name" value="Glutaredoxin"/>
    <property type="match status" value="1"/>
</dbReference>
<accession>A0ABU1WQA1</accession>
<keyword evidence="3" id="KW-1185">Reference proteome</keyword>
<dbReference type="InterPro" id="IPR039022">
    <property type="entry name" value="KaiB-like"/>
</dbReference>
<evidence type="ECO:0000313" key="2">
    <source>
        <dbReference type="EMBL" id="MDR7151474.1"/>
    </source>
</evidence>
<reference evidence="2 3" key="1">
    <citation type="submission" date="2023-07" db="EMBL/GenBank/DDBJ databases">
        <title>Sorghum-associated microbial communities from plants grown in Nebraska, USA.</title>
        <authorList>
            <person name="Schachtman D."/>
        </authorList>
    </citation>
    <scope>NUCLEOTIDE SEQUENCE [LARGE SCALE GENOMIC DNA]</scope>
    <source>
        <strain evidence="2 3">4249</strain>
    </source>
</reference>